<proteinExistence type="predicted"/>
<evidence type="ECO:0000313" key="1">
    <source>
        <dbReference type="EMBL" id="KAK7488441.1"/>
    </source>
</evidence>
<keyword evidence="2" id="KW-1185">Reference proteome</keyword>
<protein>
    <submittedName>
        <fullName evidence="1">Uncharacterized protein</fullName>
    </submittedName>
</protein>
<comment type="caution">
    <text evidence="1">The sequence shown here is derived from an EMBL/GenBank/DDBJ whole genome shotgun (WGS) entry which is preliminary data.</text>
</comment>
<dbReference type="EMBL" id="JACVVK020000151">
    <property type="protein sequence ID" value="KAK7488441.1"/>
    <property type="molecule type" value="Genomic_DNA"/>
</dbReference>
<evidence type="ECO:0000313" key="2">
    <source>
        <dbReference type="Proteomes" id="UP001519460"/>
    </source>
</evidence>
<accession>A0ABD0KMG9</accession>
<reference evidence="1 2" key="1">
    <citation type="journal article" date="2023" name="Sci. Data">
        <title>Genome assembly of the Korean intertidal mud-creeper Batillaria attramentaria.</title>
        <authorList>
            <person name="Patra A.K."/>
            <person name="Ho P.T."/>
            <person name="Jun S."/>
            <person name="Lee S.J."/>
            <person name="Kim Y."/>
            <person name="Won Y.J."/>
        </authorList>
    </citation>
    <scope>NUCLEOTIDE SEQUENCE [LARGE SCALE GENOMIC DNA]</scope>
    <source>
        <strain evidence="1">Wonlab-2016</strain>
    </source>
</reference>
<gene>
    <name evidence="1" type="ORF">BaRGS_00020415</name>
</gene>
<organism evidence="1 2">
    <name type="scientific">Batillaria attramentaria</name>
    <dbReference type="NCBI Taxonomy" id="370345"/>
    <lineage>
        <taxon>Eukaryota</taxon>
        <taxon>Metazoa</taxon>
        <taxon>Spiralia</taxon>
        <taxon>Lophotrochozoa</taxon>
        <taxon>Mollusca</taxon>
        <taxon>Gastropoda</taxon>
        <taxon>Caenogastropoda</taxon>
        <taxon>Sorbeoconcha</taxon>
        <taxon>Cerithioidea</taxon>
        <taxon>Batillariidae</taxon>
        <taxon>Batillaria</taxon>
    </lineage>
</organism>
<dbReference type="AlphaFoldDB" id="A0ABD0KMG9"/>
<name>A0ABD0KMG9_9CAEN</name>
<sequence length="96" mass="10845">MHTSAFEMWSRMRRVSPKTEGGVHAGARGVLVSEAENLPVQYMYLSLSSYTYLPTTTDQERYTYTTTNDMFRDVIPPQAPFVVQYIVCCQSGGGHE</sequence>
<dbReference type="Proteomes" id="UP001519460">
    <property type="component" value="Unassembled WGS sequence"/>
</dbReference>